<name>A0ABX2ZWG2_9GAMM</name>
<evidence type="ECO:0000313" key="1">
    <source>
        <dbReference type="EMBL" id="ODN40916.1"/>
    </source>
</evidence>
<sequence>MHKKLSDGKLEEDSHAYEKTLEAAVEHVKEKGDKDINLAKFIEPESPALKEVFQRVKDKNENLFISKQDKPVKAEYDVAALLFAKHNQNPPREPGLTSGLDR</sequence>
<organism evidence="1 2">
    <name type="scientific">Piscirickettsia litoralis</name>
    <dbReference type="NCBI Taxonomy" id="1891921"/>
    <lineage>
        <taxon>Bacteria</taxon>
        <taxon>Pseudomonadati</taxon>
        <taxon>Pseudomonadota</taxon>
        <taxon>Gammaproteobacteria</taxon>
        <taxon>Thiotrichales</taxon>
        <taxon>Piscirickettsiaceae</taxon>
        <taxon>Piscirickettsia</taxon>
    </lineage>
</organism>
<reference evidence="1 2" key="1">
    <citation type="submission" date="2016-08" db="EMBL/GenBank/DDBJ databases">
        <title>Draft genome sequence of Candidatus Piscirickettsia litoralis, from seawater.</title>
        <authorList>
            <person name="Wan X."/>
            <person name="Lee A.J."/>
            <person name="Hou S."/>
            <person name="Donachie S.P."/>
        </authorList>
    </citation>
    <scope>NUCLEOTIDE SEQUENCE [LARGE SCALE GENOMIC DNA]</scope>
    <source>
        <strain evidence="1 2">Y2</strain>
    </source>
</reference>
<accession>A0ABX2ZWG2</accession>
<dbReference type="Proteomes" id="UP000094329">
    <property type="component" value="Unassembled WGS sequence"/>
</dbReference>
<gene>
    <name evidence="1" type="ORF">BGC07_19125</name>
</gene>
<dbReference type="EMBL" id="MDTU01000016">
    <property type="protein sequence ID" value="ODN40916.1"/>
    <property type="molecule type" value="Genomic_DNA"/>
</dbReference>
<comment type="caution">
    <text evidence="1">The sequence shown here is derived from an EMBL/GenBank/DDBJ whole genome shotgun (WGS) entry which is preliminary data.</text>
</comment>
<protein>
    <submittedName>
        <fullName evidence="1">Uncharacterized protein</fullName>
    </submittedName>
</protein>
<evidence type="ECO:0000313" key="2">
    <source>
        <dbReference type="Proteomes" id="UP000094329"/>
    </source>
</evidence>
<dbReference type="RefSeq" id="WP_069314639.1">
    <property type="nucleotide sequence ID" value="NZ_MDTU01000016.1"/>
</dbReference>
<keyword evidence="2" id="KW-1185">Reference proteome</keyword>
<proteinExistence type="predicted"/>